<accession>A0ABT7HJV8</accession>
<dbReference type="EMBL" id="JASSPP010000001">
    <property type="protein sequence ID" value="MDK9579945.1"/>
    <property type="molecule type" value="Genomic_DNA"/>
</dbReference>
<keyword evidence="3" id="KW-1185">Reference proteome</keyword>
<dbReference type="Pfam" id="PF01547">
    <property type="entry name" value="SBP_bac_1"/>
    <property type="match status" value="1"/>
</dbReference>
<dbReference type="InterPro" id="IPR050490">
    <property type="entry name" value="Bact_solute-bd_prot1"/>
</dbReference>
<proteinExistence type="predicted"/>
<organism evidence="2 3">
    <name type="scientific">Sneathia sanguinegens</name>
    <dbReference type="NCBI Taxonomy" id="40543"/>
    <lineage>
        <taxon>Bacteria</taxon>
        <taxon>Fusobacteriati</taxon>
        <taxon>Fusobacteriota</taxon>
        <taxon>Fusobacteriia</taxon>
        <taxon>Fusobacteriales</taxon>
        <taxon>Leptotrichiaceae</taxon>
        <taxon>Sneathia</taxon>
    </lineage>
</organism>
<evidence type="ECO:0000256" key="1">
    <source>
        <dbReference type="SAM" id="SignalP"/>
    </source>
</evidence>
<evidence type="ECO:0000313" key="2">
    <source>
        <dbReference type="EMBL" id="MDK9579945.1"/>
    </source>
</evidence>
<evidence type="ECO:0000313" key="3">
    <source>
        <dbReference type="Proteomes" id="UP001225134"/>
    </source>
</evidence>
<dbReference type="InterPro" id="IPR006059">
    <property type="entry name" value="SBP"/>
</dbReference>
<dbReference type="PANTHER" id="PTHR43649:SF12">
    <property type="entry name" value="DIACETYLCHITOBIOSE BINDING PROTEIN DASA"/>
    <property type="match status" value="1"/>
</dbReference>
<feature type="chain" id="PRO_5046783538" evidence="1">
    <location>
        <begin position="27"/>
        <end position="423"/>
    </location>
</feature>
<comment type="caution">
    <text evidence="2">The sequence shown here is derived from an EMBL/GenBank/DDBJ whole genome shotgun (WGS) entry which is preliminary data.</text>
</comment>
<keyword evidence="1" id="KW-0732">Signal</keyword>
<protein>
    <submittedName>
        <fullName evidence="2">ABC transporter substrate-binding protein</fullName>
    </submittedName>
</protein>
<dbReference type="Gene3D" id="3.40.190.10">
    <property type="entry name" value="Periplasmic binding protein-like II"/>
    <property type="match status" value="2"/>
</dbReference>
<dbReference type="RefSeq" id="WP_285152378.1">
    <property type="nucleotide sequence ID" value="NZ_JASSPP010000001.1"/>
</dbReference>
<name>A0ABT7HJV8_9FUSO</name>
<reference evidence="2 3" key="1">
    <citation type="submission" date="2023-06" db="EMBL/GenBank/DDBJ databases">
        <title>Antibody response to the Sneathia vaginalis cytopathogenic toxin A during pregnancy.</title>
        <authorList>
            <person name="Mccoy Z.T."/>
            <person name="Serrano M.G."/>
            <person name="Spaine K."/>
            <person name="Edwards D.J."/>
            <person name="Buck G.A."/>
            <person name="Jefferson K."/>
        </authorList>
    </citation>
    <scope>NUCLEOTIDE SEQUENCE [LARGE SCALE GENOMIC DNA]</scope>
    <source>
        <strain evidence="2 3">CCUG 42621</strain>
    </source>
</reference>
<feature type="signal peptide" evidence="1">
    <location>
        <begin position="1"/>
        <end position="26"/>
    </location>
</feature>
<dbReference type="SUPFAM" id="SSF53850">
    <property type="entry name" value="Periplasmic binding protein-like II"/>
    <property type="match status" value="1"/>
</dbReference>
<sequence>MKKFLNLSLLISIFMTLFISCGNKEATSDKKVSIDIFQFKVEFKDKFTEVAQKYMKEHPNVQINVTTVGGGDDYGAALKTRFSSGNEPAIFNVGGPQDVSDYQAKLEDLTNTEISKKALPKTLDGVTVDGKVYGLPYNQEGYGFIYNKAIFEKAGINPEEIKTYAKLVEAVDTLNQKKAELGLQAVFAFPAKETWVTGLHLSNVFLSPEFNGDIKKTFEAKTVEFKYAKQFKDIVDLQSKNSVQPTVSLDYSQQVEKLFSTGKVAMIQQGNWALGSIEQIDPELAKNIGLIPIPVEGVEEGKLPVGVPMYWAINKDKDEATKKAAVEFLEWLYTSEKGKDYVLNQFKFIPAYTGYDAAKITDPLAKDIYKYSTEGNTINWVFMGYPSGWGMNVLGAEIQKYLSNQTSWDDLIKTTKDAWQKDR</sequence>
<dbReference type="PROSITE" id="PS51257">
    <property type="entry name" value="PROKAR_LIPOPROTEIN"/>
    <property type="match status" value="1"/>
</dbReference>
<gene>
    <name evidence="2" type="ORF">QQA45_00150</name>
</gene>
<dbReference type="PANTHER" id="PTHR43649">
    <property type="entry name" value="ARABINOSE-BINDING PROTEIN-RELATED"/>
    <property type="match status" value="1"/>
</dbReference>
<dbReference type="Proteomes" id="UP001225134">
    <property type="component" value="Unassembled WGS sequence"/>
</dbReference>